<keyword evidence="4" id="KW-0808">Transferase</keyword>
<evidence type="ECO:0000256" key="3">
    <source>
        <dbReference type="ARBA" id="ARBA00022553"/>
    </source>
</evidence>
<dbReference type="SUPFAM" id="SSF55781">
    <property type="entry name" value="GAF domain-like"/>
    <property type="match status" value="1"/>
</dbReference>
<dbReference type="InterPro" id="IPR005467">
    <property type="entry name" value="His_kinase_dom"/>
</dbReference>
<dbReference type="NCBIfam" id="TIGR00229">
    <property type="entry name" value="sensory_box"/>
    <property type="match status" value="1"/>
</dbReference>
<dbReference type="SMART" id="SM00091">
    <property type="entry name" value="PAS"/>
    <property type="match status" value="2"/>
</dbReference>
<dbReference type="SMART" id="SM00387">
    <property type="entry name" value="HATPase_c"/>
    <property type="match status" value="1"/>
</dbReference>
<feature type="domain" description="PAS" evidence="8">
    <location>
        <begin position="26"/>
        <end position="97"/>
    </location>
</feature>
<feature type="domain" description="Histidine kinase" evidence="7">
    <location>
        <begin position="469"/>
        <end position="725"/>
    </location>
</feature>
<sequence length="742" mass="84112">MQFEKTSAFYPQKNNSSDKNFDFYGVLDSIAVPIFIKDSTGIYMNCNKAYEKFMGLSRDEIIGKSAYHILPKNVADRYFAKDKELFEQENEQIYESRVTIKGVSRDVIFRKSIYRNAVGAACGLVGAIIDITEQKQAEKLLQERIALEKIVSTISADCIKTNSNPAALMLSALHLISRSMGVENSYIFITSDDGRNMNQVYHWNVTVGNSVILDINSSKQNVVTHWKIIKGIVQGLDTAQEYTTHYELHSNTAKRIIFPLKNGNQWLGAFNLEWAKDQCIELGNEHTTLLKLLAEVFVGMLQRQQTEEFLRVSEANNKTLLEAIPDIMAVVTPDLNIEYFKIGREHEHFEDVGDPSSFIGKTVSEVLPQDVAKLFMENIVLTSQTKTVTSFEYQITHNQEIRCREVRSIGISDGKILMMIRDITHKKLMAETLIKRNAEIKEALANLKQTQLSLVQQEKLAGIGQLAAGVAHEINNPLGFVLSNFDSLKQHLIKIKDVYNKYRELKERVLESDIQELQELAEQLTLFENQKKIDYIFDDLEPIIQESNDGLKRLMDIVKALNLFSRVDKSSEFEGYDLNSGIKTTLIIAKHEIRYVAEIELDLRELPEIQASSGQINQVLLNIIINAAYAIKEKQMDKLGMIKITSYYDQQYVYCSIRDNGLGMTEETLKNIFNAFFTTKPIGQGTGLGLSISYDIIVNKHSGDISVTSEKTIGTTFIIKLPLSITKNAEHNSINDKNPYTN</sequence>
<dbReference type="InterPro" id="IPR003594">
    <property type="entry name" value="HATPase_dom"/>
</dbReference>
<dbReference type="PRINTS" id="PR00344">
    <property type="entry name" value="BCTRLSENSOR"/>
</dbReference>
<dbReference type="PROSITE" id="PS50113">
    <property type="entry name" value="PAC"/>
    <property type="match status" value="1"/>
</dbReference>
<dbReference type="PROSITE" id="PS50112">
    <property type="entry name" value="PAS"/>
    <property type="match status" value="1"/>
</dbReference>
<feature type="coiled-coil region" evidence="6">
    <location>
        <begin position="430"/>
        <end position="460"/>
    </location>
</feature>
<evidence type="ECO:0000259" key="8">
    <source>
        <dbReference type="PROSITE" id="PS50112"/>
    </source>
</evidence>
<dbReference type="SUPFAM" id="SSF55785">
    <property type="entry name" value="PYP-like sensor domain (PAS domain)"/>
    <property type="match status" value="2"/>
</dbReference>
<keyword evidence="5" id="KW-0902">Two-component regulatory system</keyword>
<dbReference type="GO" id="GO:0000155">
    <property type="term" value="F:phosphorelay sensor kinase activity"/>
    <property type="evidence" value="ECO:0007669"/>
    <property type="project" value="InterPro"/>
</dbReference>
<dbReference type="SUPFAM" id="SSF55874">
    <property type="entry name" value="ATPase domain of HSP90 chaperone/DNA topoisomerase II/histidine kinase"/>
    <property type="match status" value="1"/>
</dbReference>
<keyword evidence="4" id="KW-0418">Kinase</keyword>
<dbReference type="Gene3D" id="3.30.565.10">
    <property type="entry name" value="Histidine kinase-like ATPase, C-terminal domain"/>
    <property type="match status" value="1"/>
</dbReference>
<gene>
    <name evidence="10" type="ORF">FB4_1317</name>
</gene>
<dbReference type="Pfam" id="PF02518">
    <property type="entry name" value="HATPase_c"/>
    <property type="match status" value="1"/>
</dbReference>
<dbReference type="Gene3D" id="1.10.287.130">
    <property type="match status" value="1"/>
</dbReference>
<dbReference type="AlphaFoldDB" id="I8R9X2"/>
<dbReference type="Pfam" id="PF08448">
    <property type="entry name" value="PAS_4"/>
    <property type="match status" value="2"/>
</dbReference>
<comment type="catalytic activity">
    <reaction evidence="1">
        <text>ATP + protein L-histidine = ADP + protein N-phospho-L-histidine.</text>
        <dbReference type="EC" id="2.7.13.3"/>
    </reaction>
</comment>
<dbReference type="InterPro" id="IPR000014">
    <property type="entry name" value="PAS"/>
</dbReference>
<dbReference type="PROSITE" id="PS50109">
    <property type="entry name" value="HIS_KIN"/>
    <property type="match status" value="1"/>
</dbReference>
<feature type="domain" description="PAC" evidence="9">
    <location>
        <begin position="88"/>
        <end position="143"/>
    </location>
</feature>
<protein>
    <recommendedName>
        <fullName evidence="2">histidine kinase</fullName>
        <ecNumber evidence="2">2.7.13.3</ecNumber>
    </recommendedName>
</protein>
<dbReference type="OrthoDB" id="9784397at2"/>
<evidence type="ECO:0000256" key="6">
    <source>
        <dbReference type="SAM" id="Coils"/>
    </source>
</evidence>
<keyword evidence="6" id="KW-0175">Coiled coil</keyword>
<dbReference type="EC" id="2.7.13.3" evidence="2"/>
<keyword evidence="3" id="KW-0597">Phosphoprotein</keyword>
<dbReference type="InterPro" id="IPR036097">
    <property type="entry name" value="HisK_dim/P_sf"/>
</dbReference>
<comment type="caution">
    <text evidence="10">The sequence shown here is derived from an EMBL/GenBank/DDBJ whole genome shotgun (WGS) entry which is preliminary data.</text>
</comment>
<dbReference type="EMBL" id="AKVJ01000076">
    <property type="protein sequence ID" value="EIW15628.1"/>
    <property type="molecule type" value="Genomic_DNA"/>
</dbReference>
<evidence type="ECO:0000259" key="7">
    <source>
        <dbReference type="PROSITE" id="PS50109"/>
    </source>
</evidence>
<dbReference type="PANTHER" id="PTHR43065">
    <property type="entry name" value="SENSOR HISTIDINE KINASE"/>
    <property type="match status" value="1"/>
</dbReference>
<evidence type="ECO:0000256" key="1">
    <source>
        <dbReference type="ARBA" id="ARBA00000085"/>
    </source>
</evidence>
<keyword evidence="11" id="KW-1185">Reference proteome</keyword>
<dbReference type="Gene3D" id="3.30.450.20">
    <property type="entry name" value="PAS domain"/>
    <property type="match status" value="2"/>
</dbReference>
<accession>I8R9X2</accession>
<organism evidence="10 11">
    <name type="scientific">Pelosinus fermentans B4</name>
    <dbReference type="NCBI Taxonomy" id="1149862"/>
    <lineage>
        <taxon>Bacteria</taxon>
        <taxon>Bacillati</taxon>
        <taxon>Bacillota</taxon>
        <taxon>Negativicutes</taxon>
        <taxon>Selenomonadales</taxon>
        <taxon>Sporomusaceae</taxon>
        <taxon>Pelosinus</taxon>
    </lineage>
</organism>
<dbReference type="InterPro" id="IPR000700">
    <property type="entry name" value="PAS-assoc_C"/>
</dbReference>
<dbReference type="Proteomes" id="UP000004324">
    <property type="component" value="Unassembled WGS sequence"/>
</dbReference>
<dbReference type="InterPro" id="IPR035965">
    <property type="entry name" value="PAS-like_dom_sf"/>
</dbReference>
<dbReference type="InterPro" id="IPR003661">
    <property type="entry name" value="HisK_dim/P_dom"/>
</dbReference>
<evidence type="ECO:0000313" key="11">
    <source>
        <dbReference type="Proteomes" id="UP000004324"/>
    </source>
</evidence>
<dbReference type="InterPro" id="IPR036890">
    <property type="entry name" value="HATPase_C_sf"/>
</dbReference>
<evidence type="ECO:0000256" key="5">
    <source>
        <dbReference type="ARBA" id="ARBA00023012"/>
    </source>
</evidence>
<dbReference type="InterPro" id="IPR013656">
    <property type="entry name" value="PAS_4"/>
</dbReference>
<dbReference type="InterPro" id="IPR004358">
    <property type="entry name" value="Sig_transdc_His_kin-like_C"/>
</dbReference>
<name>I8R9X2_9FIRM</name>
<evidence type="ECO:0000256" key="2">
    <source>
        <dbReference type="ARBA" id="ARBA00012438"/>
    </source>
</evidence>
<dbReference type="CDD" id="cd00130">
    <property type="entry name" value="PAS"/>
    <property type="match status" value="1"/>
</dbReference>
<evidence type="ECO:0000259" key="9">
    <source>
        <dbReference type="PROSITE" id="PS50113"/>
    </source>
</evidence>
<dbReference type="CDD" id="cd00082">
    <property type="entry name" value="HisKA"/>
    <property type="match status" value="1"/>
</dbReference>
<proteinExistence type="predicted"/>
<evidence type="ECO:0000313" key="10">
    <source>
        <dbReference type="EMBL" id="EIW15628.1"/>
    </source>
</evidence>
<evidence type="ECO:0000256" key="4">
    <source>
        <dbReference type="ARBA" id="ARBA00022777"/>
    </source>
</evidence>
<feature type="coiled-coil region" evidence="6">
    <location>
        <begin position="488"/>
        <end position="530"/>
    </location>
</feature>
<dbReference type="SUPFAM" id="SSF47384">
    <property type="entry name" value="Homodimeric domain of signal transducing histidine kinase"/>
    <property type="match status" value="1"/>
</dbReference>
<dbReference type="RefSeq" id="WP_007938253.1">
    <property type="nucleotide sequence ID" value="NZ_AKVJ01000076.1"/>
</dbReference>
<reference evidence="10 11" key="1">
    <citation type="journal article" date="2012" name="J. Bacteriol.">
        <title>Draft Genome Sequences for Two Metal-Reducing Pelosinus fermentans Strains Isolated from a Cr(VI)-Contaminated Site and for Type Strain R7.</title>
        <authorList>
            <person name="Brown S.D."/>
            <person name="Podar M."/>
            <person name="Klingeman D.M."/>
            <person name="Johnson C.M."/>
            <person name="Yang Z.K."/>
            <person name="Utturkar S.M."/>
            <person name="Land M.L."/>
            <person name="Mosher J.J."/>
            <person name="Hurt R.A.Jr."/>
            <person name="Phelps T.J."/>
            <person name="Palumbo A.V."/>
            <person name="Arkin A.P."/>
            <person name="Hazen T.C."/>
            <person name="Elias D.A."/>
        </authorList>
    </citation>
    <scope>NUCLEOTIDE SEQUENCE [LARGE SCALE GENOMIC DNA]</scope>
    <source>
        <strain evidence="10 11">B4</strain>
    </source>
</reference>
<dbReference type="PANTHER" id="PTHR43065:SF50">
    <property type="entry name" value="HISTIDINE KINASE"/>
    <property type="match status" value="1"/>
</dbReference>
<dbReference type="PATRIC" id="fig|1149862.3.peg.4345"/>